<comment type="subunit">
    <text evidence="5">Heterooligomer composed of large and small subunits.</text>
</comment>
<comment type="caution">
    <text evidence="9">The sequence shown here is derived from an EMBL/GenBank/DDBJ whole genome shotgun (WGS) entry which is preliminary data.</text>
</comment>
<evidence type="ECO:0000256" key="6">
    <source>
        <dbReference type="RuleBase" id="RU004355"/>
    </source>
</evidence>
<evidence type="ECO:0000259" key="7">
    <source>
        <dbReference type="Pfam" id="PF02601"/>
    </source>
</evidence>
<dbReference type="Pfam" id="PF02601">
    <property type="entry name" value="Exonuc_VII_L"/>
    <property type="match status" value="1"/>
</dbReference>
<accession>A0AB37ZX90</accession>
<evidence type="ECO:0000256" key="1">
    <source>
        <dbReference type="ARBA" id="ARBA00022490"/>
    </source>
</evidence>
<organism evidence="9 10">
    <name type="scientific">Trichococcus collinsii</name>
    <dbReference type="NCBI Taxonomy" id="157076"/>
    <lineage>
        <taxon>Bacteria</taxon>
        <taxon>Bacillati</taxon>
        <taxon>Bacillota</taxon>
        <taxon>Bacilli</taxon>
        <taxon>Lactobacillales</taxon>
        <taxon>Carnobacteriaceae</taxon>
        <taxon>Trichococcus</taxon>
    </lineage>
</organism>
<evidence type="ECO:0000313" key="10">
    <source>
        <dbReference type="Proteomes" id="UP000199042"/>
    </source>
</evidence>
<dbReference type="GO" id="GO:0005737">
    <property type="term" value="C:cytoplasm"/>
    <property type="evidence" value="ECO:0007669"/>
    <property type="project" value="UniProtKB-SubCell"/>
</dbReference>
<dbReference type="NCBIfam" id="TIGR00237">
    <property type="entry name" value="xseA"/>
    <property type="match status" value="1"/>
</dbReference>
<dbReference type="InterPro" id="IPR025824">
    <property type="entry name" value="OB-fold_nuc-bd_dom"/>
</dbReference>
<evidence type="ECO:0000256" key="2">
    <source>
        <dbReference type="ARBA" id="ARBA00022722"/>
    </source>
</evidence>
<comment type="function">
    <text evidence="5">Bidirectionally degrades single-stranded DNA into large acid-insoluble oligonucleotides, which are then degraded further into small acid-soluble oligonucleotides.</text>
</comment>
<keyword evidence="2 5" id="KW-0540">Nuclease</keyword>
<dbReference type="GO" id="GO:0003676">
    <property type="term" value="F:nucleic acid binding"/>
    <property type="evidence" value="ECO:0007669"/>
    <property type="project" value="InterPro"/>
</dbReference>
<keyword evidence="1 5" id="KW-0963">Cytoplasm</keyword>
<protein>
    <recommendedName>
        <fullName evidence="5">Exodeoxyribonuclease 7 large subunit</fullName>
        <ecNumber evidence="5">3.1.11.6</ecNumber>
    </recommendedName>
    <alternativeName>
        <fullName evidence="5">Exodeoxyribonuclease VII large subunit</fullName>
        <shortName evidence="5">Exonuclease VII large subunit</shortName>
    </alternativeName>
</protein>
<dbReference type="InterPro" id="IPR020579">
    <property type="entry name" value="Exonuc_VII_lsu_C"/>
</dbReference>
<keyword evidence="10" id="KW-1185">Reference proteome</keyword>
<evidence type="ECO:0000313" key="9">
    <source>
        <dbReference type="EMBL" id="SDZ93490.1"/>
    </source>
</evidence>
<keyword evidence="3 5" id="KW-0378">Hydrolase</keyword>
<comment type="similarity">
    <text evidence="5 6">Belongs to the XseA family.</text>
</comment>
<evidence type="ECO:0000259" key="8">
    <source>
        <dbReference type="Pfam" id="PF13742"/>
    </source>
</evidence>
<dbReference type="GO" id="GO:0009318">
    <property type="term" value="C:exodeoxyribonuclease VII complex"/>
    <property type="evidence" value="ECO:0007669"/>
    <property type="project" value="UniProtKB-UniRule"/>
</dbReference>
<dbReference type="Pfam" id="PF13742">
    <property type="entry name" value="tRNA_anti_2"/>
    <property type="match status" value="1"/>
</dbReference>
<dbReference type="EC" id="3.1.11.6" evidence="5"/>
<comment type="catalytic activity">
    <reaction evidence="5 6">
        <text>Exonucleolytic cleavage in either 5'- to 3'- or 3'- to 5'-direction to yield nucleoside 5'-phosphates.</text>
        <dbReference type="EC" id="3.1.11.6"/>
    </reaction>
</comment>
<evidence type="ECO:0000256" key="5">
    <source>
        <dbReference type="HAMAP-Rule" id="MF_00378"/>
    </source>
</evidence>
<dbReference type="Proteomes" id="UP000199042">
    <property type="component" value="Unassembled WGS sequence"/>
</dbReference>
<comment type="subcellular location">
    <subcellularLocation>
        <location evidence="5 6">Cytoplasm</location>
    </subcellularLocation>
</comment>
<dbReference type="AlphaFoldDB" id="A0AB37ZX90"/>
<proteinExistence type="inferred from homology"/>
<evidence type="ECO:0000256" key="3">
    <source>
        <dbReference type="ARBA" id="ARBA00022801"/>
    </source>
</evidence>
<dbReference type="PANTHER" id="PTHR30008:SF0">
    <property type="entry name" value="EXODEOXYRIBONUCLEASE 7 LARGE SUBUNIT"/>
    <property type="match status" value="1"/>
</dbReference>
<sequence length="453" mass="51777">MEPLYLSVTALTKYIKRKFDADPYLERVYLTGEISNYRPRPGHQYFSLKDDHAVISAVMYKGRFDKLTFKPKEGMKVMLIGRVNVYESGGTYNIMVEHMEPDGVGALYQAFSELKEKLAREGLFSLPKKELPVFPKRIAIVTSPSGAVIRDIMTTVKRRYPIVQLVLYPTIVQGKDSAANIIKNLQAIEKKGDFDVVIVARGGGSIEDLWSFNEETVVRQIAAMSAPVISSVGHETDTTLADFVADVRAATPTAAAELSVPVLSDVIRYIHQIDNRLYQKMRHLQTMQQQRLNRAMQSYIFRQPERMYEGYAIKADQVQQRLANQMQQQIHLRFNELQRLQLRLENRNPARDVLFAGNRRQQITGELQRAMDRYLKQKKMRMTTAMQSLDLLSPLKIMSRGYTYTTKDGNVIASVKELRSGDKLKVNFSDGYADAEVKQVVEENNDGRKESKF</sequence>
<dbReference type="CDD" id="cd04489">
    <property type="entry name" value="ExoVII_LU_OBF"/>
    <property type="match status" value="1"/>
</dbReference>
<name>A0AB37ZX90_9LACT</name>
<dbReference type="EMBL" id="FNQH01000001">
    <property type="protein sequence ID" value="SDZ93490.1"/>
    <property type="molecule type" value="Genomic_DNA"/>
</dbReference>
<dbReference type="HAMAP" id="MF_00378">
    <property type="entry name" value="Exonuc_7_L"/>
    <property type="match status" value="1"/>
</dbReference>
<dbReference type="RefSeq" id="WP_086984693.1">
    <property type="nucleotide sequence ID" value="NZ_FJNA01000001.1"/>
</dbReference>
<dbReference type="PANTHER" id="PTHR30008">
    <property type="entry name" value="EXODEOXYRIBONUCLEASE 7 LARGE SUBUNIT"/>
    <property type="match status" value="1"/>
</dbReference>
<feature type="domain" description="Exonuclease VII large subunit C-terminal" evidence="7">
    <location>
        <begin position="128"/>
        <end position="435"/>
    </location>
</feature>
<reference evidence="9 10" key="1">
    <citation type="submission" date="2016-10" db="EMBL/GenBank/DDBJ databases">
        <authorList>
            <person name="Varghese N."/>
            <person name="Submissions S."/>
        </authorList>
    </citation>
    <scope>NUCLEOTIDE SEQUENCE [LARGE SCALE GENOMIC DNA]</scope>
    <source>
        <strain evidence="9 10">DSM 14526</strain>
    </source>
</reference>
<evidence type="ECO:0000256" key="4">
    <source>
        <dbReference type="ARBA" id="ARBA00022839"/>
    </source>
</evidence>
<keyword evidence="4 5" id="KW-0269">Exonuclease</keyword>
<dbReference type="GO" id="GO:0008855">
    <property type="term" value="F:exodeoxyribonuclease VII activity"/>
    <property type="evidence" value="ECO:0007669"/>
    <property type="project" value="UniProtKB-UniRule"/>
</dbReference>
<feature type="domain" description="OB-fold nucleic acid binding" evidence="8">
    <location>
        <begin position="6"/>
        <end position="100"/>
    </location>
</feature>
<dbReference type="GO" id="GO:0006308">
    <property type="term" value="P:DNA catabolic process"/>
    <property type="evidence" value="ECO:0007669"/>
    <property type="project" value="UniProtKB-UniRule"/>
</dbReference>
<dbReference type="InterPro" id="IPR003753">
    <property type="entry name" value="Exonuc_VII_L"/>
</dbReference>
<gene>
    <name evidence="5" type="primary">xseA</name>
    <name evidence="9" type="ORF">SAMN04488525_101663</name>
</gene>